<evidence type="ECO:0000313" key="10">
    <source>
        <dbReference type="EMBL" id="CAK9025354.1"/>
    </source>
</evidence>
<dbReference type="GO" id="GO:0000428">
    <property type="term" value="C:DNA-directed RNA polymerase complex"/>
    <property type="evidence" value="ECO:0007669"/>
    <property type="project" value="UniProtKB-KW"/>
</dbReference>
<evidence type="ECO:0000256" key="3">
    <source>
        <dbReference type="ARBA" id="ARBA00022478"/>
    </source>
</evidence>
<keyword evidence="11" id="KW-1185">Reference proteome</keyword>
<dbReference type="InterPro" id="IPR045867">
    <property type="entry name" value="DNA-dir_RpoC_beta_prime"/>
</dbReference>
<comment type="caution">
    <text evidence="10">The sequence shown here is derived from an EMBL/GenBank/DDBJ whole genome shotgun (WGS) entry which is preliminary data.</text>
</comment>
<feature type="region of interest" description="Disordered" evidence="8">
    <location>
        <begin position="1"/>
        <end position="26"/>
    </location>
</feature>
<evidence type="ECO:0000256" key="2">
    <source>
        <dbReference type="ARBA" id="ARBA00012418"/>
    </source>
</evidence>
<comment type="similarity">
    <text evidence="1">Belongs to the RNA polymerase beta' chain family.</text>
</comment>
<evidence type="ECO:0000256" key="8">
    <source>
        <dbReference type="SAM" id="MobiDB-lite"/>
    </source>
</evidence>
<proteinExistence type="inferred from homology"/>
<keyword evidence="5" id="KW-0548">Nucleotidyltransferase</keyword>
<dbReference type="PANTHER" id="PTHR19376">
    <property type="entry name" value="DNA-DIRECTED RNA POLYMERASE"/>
    <property type="match status" value="1"/>
</dbReference>
<organism evidence="10 11">
    <name type="scientific">Durusdinium trenchii</name>
    <dbReference type="NCBI Taxonomy" id="1381693"/>
    <lineage>
        <taxon>Eukaryota</taxon>
        <taxon>Sar</taxon>
        <taxon>Alveolata</taxon>
        <taxon>Dinophyceae</taxon>
        <taxon>Suessiales</taxon>
        <taxon>Symbiodiniaceae</taxon>
        <taxon>Durusdinium</taxon>
    </lineage>
</organism>
<dbReference type="PANTHER" id="PTHR19376:SF11">
    <property type="entry name" value="DNA-DIRECTED RNA POLYMERASE I SUBUNIT RPA1"/>
    <property type="match status" value="1"/>
</dbReference>
<dbReference type="InterPro" id="IPR007081">
    <property type="entry name" value="RNA_pol_Rpb1_5"/>
</dbReference>
<accession>A0ABP0KFQ2</accession>
<evidence type="ECO:0000259" key="9">
    <source>
        <dbReference type="Pfam" id="PF04998"/>
    </source>
</evidence>
<evidence type="ECO:0000256" key="1">
    <source>
        <dbReference type="ARBA" id="ARBA00006460"/>
    </source>
</evidence>
<feature type="coiled-coil region" evidence="7">
    <location>
        <begin position="1046"/>
        <end position="1080"/>
    </location>
</feature>
<dbReference type="Proteomes" id="UP001642464">
    <property type="component" value="Unassembled WGS sequence"/>
</dbReference>
<feature type="domain" description="RNA polymerase Rpb1" evidence="9">
    <location>
        <begin position="648"/>
        <end position="984"/>
    </location>
</feature>
<sequence>MAAAAMSVSKQEDGFQPTLGDDTGLDPSIKDLEVETMYATLLARTGGPYELKQWFTEAGFLLSFPLSPKNQTTAEETLLSEQQRKENLVALSQRFREIGVITGSYELLDIEANLEKWECCVCLLRYQDRWGNRYWRNKWAKQARGTVLFINPEDQSDVRCISYKLERGAEVSTRQHREEGIDETQDLKEGRVAIFDDDTIHTCVTLAKGGAITGHLSSKGDGSYFGVTLACGLKGQIWDAITDGFGSDWVKLWKKKGKEYGALHGVDDLMMVPATQGGLMMGDHMQGYMTTALLAGNHLATREELMLYDSCVAAMEQYGALIFDKLARIAAEQLGKDGCKVVSFENMCKNRRGLLGDREHTELACRYERDRCILLGLSDCESKRYTPHSAFNTHGFEEPMYWIITHSDQLNSMIGKLDDLVWGSITEAEFLTMYPPANLDKIGTDPIIDYEGFAFLEMKTIPDSVVYMYRKIKSVAYYKSHKLQVENIPYLLQLGAKAGHIFPLAQHVLDLLSPGVFQQKMERVLAQVVTLLDFADPANTLLSRIRMGHALTVAKAKRKKMPKDPLAGFDQRPFDVQCRIVINSPFVNFSREVAELFQAEFASIDIDMEDADLIYALKSIVMAVKPWIPRGQEGSFTDEISTEHPVFQPLEFFFHCMAGREGLVDTAVKTSRSGYLQRCLVKHMESLKVNYDHTVRDSDGSILQFLYGEDGADVTRATYLYKFEELWSNFHFLDKPAQSKLKMCRSHTKTMDLECAPLYLDAKKAAKEGDLTAAIEAIDQLRGFSEAMDQMAQLSLKSLRSKLARARKHQQTVKWDEFFQPVASLFGPAHYFGSTSEVHEEALQSFLKKSMDSGRMNFKQAKRFERAMRLKFQKTMAEPGEAVGVIAAQSMGEPSTQMTLNTFHLAGHGGANVTLGIPRLREIIQTASRSCSTPLMTVPISSSSGATQQRMAAAQGLKRRFRKVTLMDCIARLVVNESIRLISGRPAWIYHCQIEFMALEDLCKAVPYAGLPELRHDAAFSFNRDAEHVQRYAAWAMGHRSAAEGVRTAACTLKEAAKALEAIEAELADLTSSVKGVQQQTVKLESLFGRGPEQDLKPACLATLAERLATAAHASLEMTSCLPGSTVWVKLPDPSTCANTLEATAQALEEGHQMLEELRARLLAAERRMWAAEEVEPGPSGKGHSECHKSQSPPTDWKRARECLKCLRRGSRPTPVAAAMVVDALNQSFHVFDDLTAQLARLFEEMVCLDTDVSSLYPSLLAAAEVQSELLGWKLQWQTVLSNAPQAASLPPGFEEFLQTVLAVGDVLANSAESLEQRRKVMVEELKTSIEIQAARNCCREGEASLAVRVN</sequence>
<keyword evidence="6" id="KW-0804">Transcription</keyword>
<keyword evidence="4" id="KW-0808">Transferase</keyword>
<dbReference type="Gene3D" id="6.10.250.2940">
    <property type="match status" value="1"/>
</dbReference>
<reference evidence="10 11" key="1">
    <citation type="submission" date="2024-02" db="EMBL/GenBank/DDBJ databases">
        <authorList>
            <person name="Chen Y."/>
            <person name="Shah S."/>
            <person name="Dougan E. K."/>
            <person name="Thang M."/>
            <person name="Chan C."/>
        </authorList>
    </citation>
    <scope>NUCLEOTIDE SEQUENCE [LARGE SCALE GENOMIC DNA]</scope>
</reference>
<protein>
    <recommendedName>
        <fullName evidence="2">DNA-directed RNA polymerase</fullName>
        <ecNumber evidence="2">2.7.7.6</ecNumber>
    </recommendedName>
</protein>
<dbReference type="Gene3D" id="6.20.50.80">
    <property type="match status" value="1"/>
</dbReference>
<evidence type="ECO:0000256" key="5">
    <source>
        <dbReference type="ARBA" id="ARBA00022695"/>
    </source>
</evidence>
<name>A0ABP0KFQ2_9DINO</name>
<feature type="region of interest" description="Disordered" evidence="8">
    <location>
        <begin position="1173"/>
        <end position="1196"/>
    </location>
</feature>
<evidence type="ECO:0000313" key="11">
    <source>
        <dbReference type="Proteomes" id="UP001642464"/>
    </source>
</evidence>
<evidence type="ECO:0000256" key="7">
    <source>
        <dbReference type="SAM" id="Coils"/>
    </source>
</evidence>
<keyword evidence="7" id="KW-0175">Coiled coil</keyword>
<dbReference type="EMBL" id="CAXAMM010011126">
    <property type="protein sequence ID" value="CAK9025354.1"/>
    <property type="molecule type" value="Genomic_DNA"/>
</dbReference>
<keyword evidence="3 10" id="KW-0240">DNA-directed RNA polymerase</keyword>
<evidence type="ECO:0000256" key="4">
    <source>
        <dbReference type="ARBA" id="ARBA00022679"/>
    </source>
</evidence>
<dbReference type="SUPFAM" id="SSF64484">
    <property type="entry name" value="beta and beta-prime subunits of DNA dependent RNA-polymerase"/>
    <property type="match status" value="1"/>
</dbReference>
<dbReference type="EC" id="2.7.7.6" evidence="2"/>
<gene>
    <name evidence="10" type="ORF">SCF082_LOCUS17052</name>
</gene>
<evidence type="ECO:0000256" key="6">
    <source>
        <dbReference type="ARBA" id="ARBA00023163"/>
    </source>
</evidence>
<dbReference type="Pfam" id="PF04998">
    <property type="entry name" value="RNA_pol_Rpb1_5"/>
    <property type="match status" value="1"/>
</dbReference>